<dbReference type="Gene3D" id="2.40.128.110">
    <property type="entry name" value="Lipid/polyisoprenoid-binding, YceI-like"/>
    <property type="match status" value="1"/>
</dbReference>
<name>A0A1E5E1P2_9VIBR</name>
<dbReference type="InterPro" id="IPR027016">
    <property type="entry name" value="UCP029811"/>
</dbReference>
<dbReference type="SMART" id="SM00867">
    <property type="entry name" value="YceI"/>
    <property type="match status" value="1"/>
</dbReference>
<dbReference type="PANTHER" id="PTHR34406:SF1">
    <property type="entry name" value="PROTEIN YCEI"/>
    <property type="match status" value="1"/>
</dbReference>
<keyword evidence="1" id="KW-0732">Signal</keyword>
<gene>
    <name evidence="3" type="ORF">A1QC_09690</name>
</gene>
<evidence type="ECO:0000259" key="2">
    <source>
        <dbReference type="SMART" id="SM00867"/>
    </source>
</evidence>
<dbReference type="Proteomes" id="UP000094070">
    <property type="component" value="Unassembled WGS sequence"/>
</dbReference>
<evidence type="ECO:0000313" key="3">
    <source>
        <dbReference type="EMBL" id="OEF25145.1"/>
    </source>
</evidence>
<dbReference type="PANTHER" id="PTHR34406">
    <property type="entry name" value="PROTEIN YCEI"/>
    <property type="match status" value="1"/>
</dbReference>
<dbReference type="SUPFAM" id="SSF101874">
    <property type="entry name" value="YceI-like"/>
    <property type="match status" value="1"/>
</dbReference>
<evidence type="ECO:0000313" key="4">
    <source>
        <dbReference type="Proteomes" id="UP000094070"/>
    </source>
</evidence>
<feature type="chain" id="PRO_5009174671" description="Lipid/polyisoprenoid-binding YceI-like domain-containing protein" evidence="1">
    <location>
        <begin position="26"/>
        <end position="197"/>
    </location>
</feature>
<reference evidence="3 4" key="1">
    <citation type="journal article" date="2012" name="Science">
        <title>Ecological populations of bacteria act as socially cohesive units of antibiotic production and resistance.</title>
        <authorList>
            <person name="Cordero O.X."/>
            <person name="Wildschutte H."/>
            <person name="Kirkup B."/>
            <person name="Proehl S."/>
            <person name="Ngo L."/>
            <person name="Hussain F."/>
            <person name="Le Roux F."/>
            <person name="Mincer T."/>
            <person name="Polz M.F."/>
        </authorList>
    </citation>
    <scope>NUCLEOTIDE SEQUENCE [LARGE SCALE GENOMIC DNA]</scope>
    <source>
        <strain evidence="3 4">1S-45</strain>
    </source>
</reference>
<organism evidence="3 4">
    <name type="scientific">Vibrio rumoiensis 1S-45</name>
    <dbReference type="NCBI Taxonomy" id="1188252"/>
    <lineage>
        <taxon>Bacteria</taxon>
        <taxon>Pseudomonadati</taxon>
        <taxon>Pseudomonadota</taxon>
        <taxon>Gammaproteobacteria</taxon>
        <taxon>Vibrionales</taxon>
        <taxon>Vibrionaceae</taxon>
        <taxon>Vibrio</taxon>
    </lineage>
</organism>
<evidence type="ECO:0000256" key="1">
    <source>
        <dbReference type="SAM" id="SignalP"/>
    </source>
</evidence>
<dbReference type="PIRSF" id="PIRSF029811">
    <property type="entry name" value="UCP029811"/>
    <property type="match status" value="1"/>
</dbReference>
<dbReference type="EMBL" id="AJYK02000068">
    <property type="protein sequence ID" value="OEF25145.1"/>
    <property type="molecule type" value="Genomic_DNA"/>
</dbReference>
<dbReference type="STRING" id="1188252.A1QC_09690"/>
<sequence length="197" mass="21461">MQIKKSLMSVLIAGAMVALPQTALAGWTLDNQNSALSFVSVKNSAVTEVHQFKNLSGLIDDKGLVMVDIDLASVDTKIEIRDQRMKDMLFNVDNYPEANLSAQINIEQLVTLKPGQSMVMPIDLELALHDKTQKIKTTVSVVVLEEGALQVTTIEPVVIYANQFGLEDGVKALQEVAKLNAIALGVPVNAQFVFKPE</sequence>
<feature type="domain" description="Lipid/polyisoprenoid-binding YceI-like" evidence="2">
    <location>
        <begin position="26"/>
        <end position="195"/>
    </location>
</feature>
<keyword evidence="4" id="KW-1185">Reference proteome</keyword>
<accession>A0A1E5E1P2</accession>
<protein>
    <recommendedName>
        <fullName evidence="2">Lipid/polyisoprenoid-binding YceI-like domain-containing protein</fullName>
    </recommendedName>
</protein>
<proteinExistence type="predicted"/>
<dbReference type="InterPro" id="IPR007372">
    <property type="entry name" value="Lipid/polyisoprenoid-bd_YceI"/>
</dbReference>
<dbReference type="Pfam" id="PF04264">
    <property type="entry name" value="YceI"/>
    <property type="match status" value="1"/>
</dbReference>
<dbReference type="InterPro" id="IPR036761">
    <property type="entry name" value="TTHA0802/YceI-like_sf"/>
</dbReference>
<dbReference type="eggNOG" id="COG2353">
    <property type="taxonomic scope" value="Bacteria"/>
</dbReference>
<dbReference type="AlphaFoldDB" id="A0A1E5E1P2"/>
<feature type="signal peptide" evidence="1">
    <location>
        <begin position="1"/>
        <end position="25"/>
    </location>
</feature>
<comment type="caution">
    <text evidence="3">The sequence shown here is derived from an EMBL/GenBank/DDBJ whole genome shotgun (WGS) entry which is preliminary data.</text>
</comment>